<organism evidence="2 3">
    <name type="scientific">Parabacteroides gordonii MS-1 = DSM 23371</name>
    <dbReference type="NCBI Taxonomy" id="1203610"/>
    <lineage>
        <taxon>Bacteria</taxon>
        <taxon>Pseudomonadati</taxon>
        <taxon>Bacteroidota</taxon>
        <taxon>Bacteroidia</taxon>
        <taxon>Bacteroidales</taxon>
        <taxon>Tannerellaceae</taxon>
        <taxon>Parabacteroides</taxon>
    </lineage>
</organism>
<evidence type="ECO:0000313" key="2">
    <source>
        <dbReference type="EMBL" id="KKB55883.1"/>
    </source>
</evidence>
<dbReference type="HOGENOM" id="CLU_075053_9_2_10"/>
<dbReference type="AlphaFoldDB" id="A0A0F5JDS1"/>
<accession>A0A0F5JDS1</accession>
<dbReference type="Proteomes" id="UP000033035">
    <property type="component" value="Unassembled WGS sequence"/>
</dbReference>
<dbReference type="InterPro" id="IPR000595">
    <property type="entry name" value="cNMP-bd_dom"/>
</dbReference>
<keyword evidence="3" id="KW-1185">Reference proteome</keyword>
<dbReference type="EMBL" id="AQHW01000015">
    <property type="protein sequence ID" value="KKB55883.1"/>
    <property type="molecule type" value="Genomic_DNA"/>
</dbReference>
<feature type="domain" description="Cyclic nucleotide-binding" evidence="1">
    <location>
        <begin position="10"/>
        <end position="120"/>
    </location>
</feature>
<dbReference type="InterPro" id="IPR018490">
    <property type="entry name" value="cNMP-bd_dom_sf"/>
</dbReference>
<dbReference type="SUPFAM" id="SSF51206">
    <property type="entry name" value="cAMP-binding domain-like"/>
    <property type="match status" value="1"/>
</dbReference>
<proteinExistence type="predicted"/>
<dbReference type="RefSeq" id="WP_028726330.1">
    <property type="nucleotide sequence ID" value="NZ_AUAE01000008.1"/>
</dbReference>
<evidence type="ECO:0000313" key="3">
    <source>
        <dbReference type="Proteomes" id="UP000033035"/>
    </source>
</evidence>
<dbReference type="CDD" id="cd00038">
    <property type="entry name" value="CAP_ED"/>
    <property type="match status" value="1"/>
</dbReference>
<protein>
    <recommendedName>
        <fullName evidence="1">Cyclic nucleotide-binding domain-containing protein</fullName>
    </recommendedName>
</protein>
<gene>
    <name evidence="2" type="ORF">HMPREF1536_03359</name>
</gene>
<comment type="caution">
    <text evidence="2">The sequence shown here is derived from an EMBL/GenBank/DDBJ whole genome shotgun (WGS) entry which is preliminary data.</text>
</comment>
<dbReference type="Pfam" id="PF00027">
    <property type="entry name" value="cNMP_binding"/>
    <property type="match status" value="1"/>
</dbReference>
<reference evidence="2 3" key="1">
    <citation type="submission" date="2013-04" db="EMBL/GenBank/DDBJ databases">
        <title>The Genome Sequence of Parabacteroides gordonii DSM 23371.</title>
        <authorList>
            <consortium name="The Broad Institute Genomics Platform"/>
            <person name="Earl A."/>
            <person name="Ward D."/>
            <person name="Feldgarden M."/>
            <person name="Gevers D."/>
            <person name="Martens E."/>
            <person name="Sakamoto M."/>
            <person name="Benno Y."/>
            <person name="Suzuki N."/>
            <person name="Matsunaga N."/>
            <person name="Koshihara K."/>
            <person name="Seki M."/>
            <person name="Komiya H."/>
            <person name="Walker B."/>
            <person name="Young S."/>
            <person name="Zeng Q."/>
            <person name="Gargeya S."/>
            <person name="Fitzgerald M."/>
            <person name="Haas B."/>
            <person name="Abouelleil A."/>
            <person name="Allen A.W."/>
            <person name="Alvarado L."/>
            <person name="Arachchi H.M."/>
            <person name="Berlin A.M."/>
            <person name="Chapman S.B."/>
            <person name="Gainer-Dewar J."/>
            <person name="Goldberg J."/>
            <person name="Griggs A."/>
            <person name="Gujja S."/>
            <person name="Hansen M."/>
            <person name="Howarth C."/>
            <person name="Imamovic A."/>
            <person name="Ireland A."/>
            <person name="Larimer J."/>
            <person name="McCowan C."/>
            <person name="Murphy C."/>
            <person name="Pearson M."/>
            <person name="Poon T.W."/>
            <person name="Priest M."/>
            <person name="Roberts A."/>
            <person name="Saif S."/>
            <person name="Shea T."/>
            <person name="Sisk P."/>
            <person name="Sykes S."/>
            <person name="Wortman J."/>
            <person name="Nusbaum C."/>
            <person name="Birren B."/>
        </authorList>
    </citation>
    <scope>NUCLEOTIDE SEQUENCE [LARGE SCALE GENOMIC DNA]</scope>
    <source>
        <strain evidence="2 3">MS-1</strain>
    </source>
</reference>
<evidence type="ECO:0000259" key="1">
    <source>
        <dbReference type="PROSITE" id="PS50042"/>
    </source>
</evidence>
<sequence>METDSHFARLLADLPESLARDEAFVSELKSIAKVVSVNKGDYLLRTGELCQDAYFINKGLFINLYVSEKGDECVTGFSSDYMYPFLSAIGYFTQAPSEFEIKALESGELLQFSRTHIEDLSLRYPLFASYYQNAMLTIISKLYSMFAIRQSCTAEEFIEYLYNHYMWIMQRVPDKYIAQYMGISNAWYCKLKKRIFN</sequence>
<name>A0A0F5JDS1_9BACT</name>
<dbReference type="InterPro" id="IPR014710">
    <property type="entry name" value="RmlC-like_jellyroll"/>
</dbReference>
<dbReference type="PROSITE" id="PS50042">
    <property type="entry name" value="CNMP_BINDING_3"/>
    <property type="match status" value="1"/>
</dbReference>
<dbReference type="Gene3D" id="2.60.120.10">
    <property type="entry name" value="Jelly Rolls"/>
    <property type="match status" value="1"/>
</dbReference>
<dbReference type="STRING" id="1203610.HMPREF1536_03359"/>
<dbReference type="PATRIC" id="fig|1203610.3.peg.3424"/>